<keyword evidence="12" id="KW-1185">Reference proteome</keyword>
<dbReference type="GO" id="GO:0016887">
    <property type="term" value="F:ATP hydrolysis activity"/>
    <property type="evidence" value="ECO:0007669"/>
    <property type="project" value="InterPro"/>
</dbReference>
<evidence type="ECO:0000256" key="6">
    <source>
        <dbReference type="ARBA" id="ARBA00022741"/>
    </source>
</evidence>
<name>A0A517PYR6_9PLAN</name>
<keyword evidence="8" id="KW-1278">Translocase</keyword>
<dbReference type="SUPFAM" id="SSF52540">
    <property type="entry name" value="P-loop containing nucleoside triphosphate hydrolases"/>
    <property type="match status" value="2"/>
</dbReference>
<evidence type="ECO:0000256" key="9">
    <source>
        <dbReference type="ARBA" id="ARBA00023136"/>
    </source>
</evidence>
<evidence type="ECO:0000256" key="8">
    <source>
        <dbReference type="ARBA" id="ARBA00022967"/>
    </source>
</evidence>
<keyword evidence="7 11" id="KW-0067">ATP-binding</keyword>
<gene>
    <name evidence="11" type="primary">rbsA_3</name>
    <name evidence="11" type="ORF">HG66A1_63630</name>
</gene>
<keyword evidence="3" id="KW-1003">Cell membrane</keyword>
<dbReference type="EC" id="3.6.3.17" evidence="11"/>
<keyword evidence="6" id="KW-0547">Nucleotide-binding</keyword>
<dbReference type="InterPro" id="IPR027417">
    <property type="entry name" value="P-loop_NTPase"/>
</dbReference>
<dbReference type="InterPro" id="IPR017871">
    <property type="entry name" value="ABC_transporter-like_CS"/>
</dbReference>
<dbReference type="EMBL" id="CP036266">
    <property type="protein sequence ID" value="QDT24529.1"/>
    <property type="molecule type" value="Genomic_DNA"/>
</dbReference>
<keyword evidence="4" id="KW-0762">Sugar transport</keyword>
<dbReference type="Pfam" id="PF00005">
    <property type="entry name" value="ABC_tran"/>
    <property type="match status" value="2"/>
</dbReference>
<keyword evidence="2" id="KW-0813">Transport</keyword>
<dbReference type="GO" id="GO:0005886">
    <property type="term" value="C:plasma membrane"/>
    <property type="evidence" value="ECO:0007669"/>
    <property type="project" value="UniProtKB-SubCell"/>
</dbReference>
<protein>
    <submittedName>
        <fullName evidence="11">Ribose import ATP-binding protein RbsA</fullName>
        <ecNumber evidence="11">3.6.3.17</ecNumber>
    </submittedName>
</protein>
<dbReference type="RefSeq" id="WP_145193291.1">
    <property type="nucleotide sequence ID" value="NZ_CP036266.1"/>
</dbReference>
<evidence type="ECO:0000256" key="1">
    <source>
        <dbReference type="ARBA" id="ARBA00004202"/>
    </source>
</evidence>
<feature type="domain" description="ABC transporter" evidence="10">
    <location>
        <begin position="256"/>
        <end position="499"/>
    </location>
</feature>
<evidence type="ECO:0000313" key="11">
    <source>
        <dbReference type="EMBL" id="QDT24529.1"/>
    </source>
</evidence>
<dbReference type="GO" id="GO:0005524">
    <property type="term" value="F:ATP binding"/>
    <property type="evidence" value="ECO:0007669"/>
    <property type="project" value="UniProtKB-KW"/>
</dbReference>
<comment type="subcellular location">
    <subcellularLocation>
        <location evidence="1">Cell membrane</location>
        <topology evidence="1">Peripheral membrane protein</topology>
    </subcellularLocation>
</comment>
<organism evidence="11 12">
    <name type="scientific">Gimesia chilikensis</name>
    <dbReference type="NCBI Taxonomy" id="2605989"/>
    <lineage>
        <taxon>Bacteria</taxon>
        <taxon>Pseudomonadati</taxon>
        <taxon>Planctomycetota</taxon>
        <taxon>Planctomycetia</taxon>
        <taxon>Planctomycetales</taxon>
        <taxon>Planctomycetaceae</taxon>
        <taxon>Gimesia</taxon>
    </lineage>
</organism>
<evidence type="ECO:0000256" key="7">
    <source>
        <dbReference type="ARBA" id="ARBA00022840"/>
    </source>
</evidence>
<sequence>MPATLAPLLRLEGITKHFGNVTALDQVNLEIQAGEIHTLLGENGAGKSTLIKILGGIYQPDAGTLWSEDEPITLPNVSAADRYQIRLIHQELSLAPNLTVAENIFLGREPSTLGWLRKREMNRQAQALILQLGLTELRDVTATVSTLSTAHQQLVEIARALSQEARVLVLDEPTSSLSELEVEALFQTLRRLRAQGVGIVYISHRMEEIMRLSDRITVLRDGKTVGTAPASEVNPQTLIRWMVGRDIKDHFPRPSHRPGAVALSVSDLSNANVADVSFEVRYGEVLGLAGLVGAGRTELARALFGIDRIDKGTIQIDGKPVRIRSPRDALRQGLVLVPEDRKQQGLIVEQSVAFNITLPWLKEWIRGCAFHYKTRDKMVERTISRFGVRLSDAEQPVRDLSGGNQQKVLVGRWMEHPPKILILDEPTRGIDVGAREDLYRIIGELVSQGMALILISSDLDEVMNISHQIGTFRAGRLTGISPAESVTAEEVMHQLTGGSSA</sequence>
<dbReference type="CDD" id="cd03215">
    <property type="entry name" value="ABC_Carb_Monos_II"/>
    <property type="match status" value="1"/>
</dbReference>
<evidence type="ECO:0000256" key="2">
    <source>
        <dbReference type="ARBA" id="ARBA00022448"/>
    </source>
</evidence>
<dbReference type="InterPro" id="IPR050107">
    <property type="entry name" value="ABC_carbohydrate_import_ATPase"/>
</dbReference>
<dbReference type="FunFam" id="3.40.50.300:FF:000127">
    <property type="entry name" value="Ribose import ATP-binding protein RbsA"/>
    <property type="match status" value="1"/>
</dbReference>
<keyword evidence="9" id="KW-0472">Membrane</keyword>
<dbReference type="CDD" id="cd03216">
    <property type="entry name" value="ABC_Carb_Monos_I"/>
    <property type="match status" value="1"/>
</dbReference>
<accession>A0A517PYR6</accession>
<evidence type="ECO:0000259" key="10">
    <source>
        <dbReference type="PROSITE" id="PS50893"/>
    </source>
</evidence>
<reference evidence="11 12" key="1">
    <citation type="submission" date="2019-02" db="EMBL/GenBank/DDBJ databases">
        <title>Deep-cultivation of Planctomycetes and their phenomic and genomic characterization uncovers novel biology.</title>
        <authorList>
            <person name="Wiegand S."/>
            <person name="Jogler M."/>
            <person name="Boedeker C."/>
            <person name="Pinto D."/>
            <person name="Vollmers J."/>
            <person name="Rivas-Marin E."/>
            <person name="Kohn T."/>
            <person name="Peeters S.H."/>
            <person name="Heuer A."/>
            <person name="Rast P."/>
            <person name="Oberbeckmann S."/>
            <person name="Bunk B."/>
            <person name="Jeske O."/>
            <person name="Meyerdierks A."/>
            <person name="Storesund J.E."/>
            <person name="Kallscheuer N."/>
            <person name="Luecker S."/>
            <person name="Lage O.M."/>
            <person name="Pohl T."/>
            <person name="Merkel B.J."/>
            <person name="Hornburger P."/>
            <person name="Mueller R.-W."/>
            <person name="Bruemmer F."/>
            <person name="Labrenz M."/>
            <person name="Spormann A.M."/>
            <person name="Op den Camp H."/>
            <person name="Overmann J."/>
            <person name="Amann R."/>
            <person name="Jetten M.S.M."/>
            <person name="Mascher T."/>
            <person name="Medema M.H."/>
            <person name="Devos D.P."/>
            <person name="Kaster A.-K."/>
            <person name="Ovreas L."/>
            <person name="Rohde M."/>
            <person name="Galperin M.Y."/>
            <person name="Jogler C."/>
        </authorList>
    </citation>
    <scope>NUCLEOTIDE SEQUENCE [LARGE SCALE GENOMIC DNA]</scope>
    <source>
        <strain evidence="11 12">HG66A1</strain>
    </source>
</reference>
<dbReference type="Proteomes" id="UP000320421">
    <property type="component" value="Chromosome"/>
</dbReference>
<evidence type="ECO:0000256" key="5">
    <source>
        <dbReference type="ARBA" id="ARBA00022737"/>
    </source>
</evidence>
<keyword evidence="5" id="KW-0677">Repeat</keyword>
<evidence type="ECO:0000313" key="12">
    <source>
        <dbReference type="Proteomes" id="UP000320421"/>
    </source>
</evidence>
<dbReference type="PROSITE" id="PS00211">
    <property type="entry name" value="ABC_TRANSPORTER_1"/>
    <property type="match status" value="1"/>
</dbReference>
<feature type="domain" description="ABC transporter" evidence="10">
    <location>
        <begin position="9"/>
        <end position="246"/>
    </location>
</feature>
<evidence type="ECO:0000256" key="4">
    <source>
        <dbReference type="ARBA" id="ARBA00022597"/>
    </source>
</evidence>
<dbReference type="SMART" id="SM00382">
    <property type="entry name" value="AAA"/>
    <property type="match status" value="2"/>
</dbReference>
<dbReference type="PROSITE" id="PS50893">
    <property type="entry name" value="ABC_TRANSPORTER_2"/>
    <property type="match status" value="2"/>
</dbReference>
<evidence type="ECO:0000256" key="3">
    <source>
        <dbReference type="ARBA" id="ARBA00022475"/>
    </source>
</evidence>
<dbReference type="PANTHER" id="PTHR43790:SF9">
    <property type="entry name" value="GALACTOFURANOSE TRANSPORTER ATP-BINDING PROTEIN YTFR"/>
    <property type="match status" value="1"/>
</dbReference>
<proteinExistence type="predicted"/>
<dbReference type="AlphaFoldDB" id="A0A517PYR6"/>
<dbReference type="OrthoDB" id="9771863at2"/>
<keyword evidence="11" id="KW-0378">Hydrolase</keyword>
<dbReference type="InterPro" id="IPR003439">
    <property type="entry name" value="ABC_transporter-like_ATP-bd"/>
</dbReference>
<dbReference type="Gene3D" id="3.40.50.300">
    <property type="entry name" value="P-loop containing nucleotide triphosphate hydrolases"/>
    <property type="match status" value="2"/>
</dbReference>
<dbReference type="PANTHER" id="PTHR43790">
    <property type="entry name" value="CARBOHYDRATE TRANSPORT ATP-BINDING PROTEIN MG119-RELATED"/>
    <property type="match status" value="1"/>
</dbReference>
<dbReference type="InterPro" id="IPR003593">
    <property type="entry name" value="AAA+_ATPase"/>
</dbReference>